<gene>
    <name evidence="2" type="ORF">J437_LFUL009399</name>
</gene>
<dbReference type="OrthoDB" id="6606974at2759"/>
<proteinExistence type="predicted"/>
<evidence type="ECO:0000256" key="1">
    <source>
        <dbReference type="SAM" id="SignalP"/>
    </source>
</evidence>
<feature type="signal peptide" evidence="1">
    <location>
        <begin position="1"/>
        <end position="17"/>
    </location>
</feature>
<evidence type="ECO:0000313" key="3">
    <source>
        <dbReference type="Proteomes" id="UP000792457"/>
    </source>
</evidence>
<comment type="caution">
    <text evidence="2">The sequence shown here is derived from an EMBL/GenBank/DDBJ whole genome shotgun (WGS) entry which is preliminary data.</text>
</comment>
<keyword evidence="1" id="KW-0732">Signal</keyword>
<protein>
    <submittedName>
        <fullName evidence="2">Uncharacterized protein</fullName>
    </submittedName>
</protein>
<dbReference type="AlphaFoldDB" id="A0A8K0K6M3"/>
<organism evidence="2 3">
    <name type="scientific">Ladona fulva</name>
    <name type="common">Scarce chaser dragonfly</name>
    <name type="synonym">Libellula fulva</name>
    <dbReference type="NCBI Taxonomy" id="123851"/>
    <lineage>
        <taxon>Eukaryota</taxon>
        <taxon>Metazoa</taxon>
        <taxon>Ecdysozoa</taxon>
        <taxon>Arthropoda</taxon>
        <taxon>Hexapoda</taxon>
        <taxon>Insecta</taxon>
        <taxon>Pterygota</taxon>
        <taxon>Palaeoptera</taxon>
        <taxon>Odonata</taxon>
        <taxon>Epiprocta</taxon>
        <taxon>Anisoptera</taxon>
        <taxon>Libelluloidea</taxon>
        <taxon>Libellulidae</taxon>
        <taxon>Ladona</taxon>
    </lineage>
</organism>
<reference evidence="2" key="1">
    <citation type="submission" date="2013-04" db="EMBL/GenBank/DDBJ databases">
        <authorList>
            <person name="Qu J."/>
            <person name="Murali S.C."/>
            <person name="Bandaranaike D."/>
            <person name="Bellair M."/>
            <person name="Blankenburg K."/>
            <person name="Chao H."/>
            <person name="Dinh H."/>
            <person name="Doddapaneni H."/>
            <person name="Downs B."/>
            <person name="Dugan-Rocha S."/>
            <person name="Elkadiri S."/>
            <person name="Gnanaolivu R.D."/>
            <person name="Hernandez B."/>
            <person name="Javaid M."/>
            <person name="Jayaseelan J.C."/>
            <person name="Lee S."/>
            <person name="Li M."/>
            <person name="Ming W."/>
            <person name="Munidasa M."/>
            <person name="Muniz J."/>
            <person name="Nguyen L."/>
            <person name="Ongeri F."/>
            <person name="Osuji N."/>
            <person name="Pu L.-L."/>
            <person name="Puazo M."/>
            <person name="Qu C."/>
            <person name="Quiroz J."/>
            <person name="Raj R."/>
            <person name="Weissenberger G."/>
            <person name="Xin Y."/>
            <person name="Zou X."/>
            <person name="Han Y."/>
            <person name="Richards S."/>
            <person name="Worley K."/>
            <person name="Muzny D."/>
            <person name="Gibbs R."/>
        </authorList>
    </citation>
    <scope>NUCLEOTIDE SEQUENCE</scope>
    <source>
        <strain evidence="2">Sampled in the wild</strain>
    </source>
</reference>
<evidence type="ECO:0000313" key="2">
    <source>
        <dbReference type="EMBL" id="KAG8228717.1"/>
    </source>
</evidence>
<dbReference type="EMBL" id="KZ308382">
    <property type="protein sequence ID" value="KAG8228717.1"/>
    <property type="molecule type" value="Genomic_DNA"/>
</dbReference>
<dbReference type="PANTHER" id="PTHR33964">
    <property type="entry name" value="RE45066P-RELATED"/>
    <property type="match status" value="1"/>
</dbReference>
<feature type="chain" id="PRO_5035477496" evidence="1">
    <location>
        <begin position="18"/>
        <end position="314"/>
    </location>
</feature>
<name>A0A8K0K6M3_LADFU</name>
<dbReference type="PANTHER" id="PTHR33964:SF1">
    <property type="entry name" value="RE45066P"/>
    <property type="match status" value="1"/>
</dbReference>
<dbReference type="Proteomes" id="UP000792457">
    <property type="component" value="Unassembled WGS sequence"/>
</dbReference>
<keyword evidence="3" id="KW-1185">Reference proteome</keyword>
<reference evidence="2" key="2">
    <citation type="submission" date="2017-10" db="EMBL/GenBank/DDBJ databases">
        <title>Ladona fulva Genome sequencing and assembly.</title>
        <authorList>
            <person name="Murali S."/>
            <person name="Richards S."/>
            <person name="Bandaranaike D."/>
            <person name="Bellair M."/>
            <person name="Blankenburg K."/>
            <person name="Chao H."/>
            <person name="Dinh H."/>
            <person name="Doddapaneni H."/>
            <person name="Dugan-Rocha S."/>
            <person name="Elkadiri S."/>
            <person name="Gnanaolivu R."/>
            <person name="Hernandez B."/>
            <person name="Skinner E."/>
            <person name="Javaid M."/>
            <person name="Lee S."/>
            <person name="Li M."/>
            <person name="Ming W."/>
            <person name="Munidasa M."/>
            <person name="Muniz J."/>
            <person name="Nguyen L."/>
            <person name="Hughes D."/>
            <person name="Osuji N."/>
            <person name="Pu L.-L."/>
            <person name="Puazo M."/>
            <person name="Qu C."/>
            <person name="Quiroz J."/>
            <person name="Raj R."/>
            <person name="Weissenberger G."/>
            <person name="Xin Y."/>
            <person name="Zou X."/>
            <person name="Han Y."/>
            <person name="Worley K."/>
            <person name="Muzny D."/>
            <person name="Gibbs R."/>
        </authorList>
    </citation>
    <scope>NUCLEOTIDE SEQUENCE</scope>
    <source>
        <strain evidence="2">Sampled in the wild</strain>
    </source>
</reference>
<sequence>MLHLIMGILFLTACVNCGTDQRYVDIPFEKARLISLQNSPEVVEISGSRNYTVDGYTSEEDEPENLTEDISEYADGDESNESDSEEIGEVDSKFHTHLQKRIPFENGTAKILPPCPEEKIIQLMKLLHTINPEGVVLRAMERDIIIFCRKLQIGLYKMNRFTTDCDPSKDGILYQQLTKGTHTLSEKVCRDDAFQDEFSQHAKCYNRLREEYKDCFGPSGWSESSNSDYVCASYRNIINCFFVKTVHLCGKEAASINIKLLTLVVDSMITVKCKSTDQRADVVKSAGVIFYGSISSFPCIIVHFTSNKIVLGVN</sequence>
<accession>A0A8K0K6M3</accession>